<protein>
    <submittedName>
        <fullName evidence="2">C-type lectin domain family 4 member D isoform X1</fullName>
    </submittedName>
</protein>
<sequence length="236" mass="27551">MMGLEELQSKRSQYSQFIPWALATVCISLLSACFIASCLVTHHNFIRCKGRMEIFKFPEHHRKLTCIREEPELRRTGGTWNCCPVDWRAFQSNCYFSLNDNKTWAESQRNCSGMGAHLVTINTEAEQNFTTKFLDRRFSYFLGLTYEKIEGQWQWVDQTPLDPHMAYTADTTHMMVFSREGGQLRRWPSLILWPALGKKDQGKARVNFLEIEKISLFWARLSYTSSKSQFSGMMLN</sequence>
<proteinExistence type="predicted"/>
<organism evidence="1 2">
    <name type="scientific">Castor canadensis</name>
    <name type="common">American beaver</name>
    <dbReference type="NCBI Taxonomy" id="51338"/>
    <lineage>
        <taxon>Eukaryota</taxon>
        <taxon>Metazoa</taxon>
        <taxon>Chordata</taxon>
        <taxon>Craniata</taxon>
        <taxon>Vertebrata</taxon>
        <taxon>Euteleostomi</taxon>
        <taxon>Mammalia</taxon>
        <taxon>Eutheria</taxon>
        <taxon>Euarchontoglires</taxon>
        <taxon>Glires</taxon>
        <taxon>Rodentia</taxon>
        <taxon>Castorimorpha</taxon>
        <taxon>Castoridae</taxon>
        <taxon>Castor</taxon>
    </lineage>
</organism>
<evidence type="ECO:0000313" key="2">
    <source>
        <dbReference type="RefSeq" id="XP_073932241.1"/>
    </source>
</evidence>
<dbReference type="Proteomes" id="UP001732720">
    <property type="component" value="Chromosome 6"/>
</dbReference>
<keyword evidence="1" id="KW-1185">Reference proteome</keyword>
<gene>
    <name evidence="2" type="primary">Clec4d</name>
</gene>
<name>A0AC58MS52_CASCN</name>
<reference evidence="2" key="1">
    <citation type="submission" date="2025-08" db="UniProtKB">
        <authorList>
            <consortium name="RefSeq"/>
        </authorList>
    </citation>
    <scope>IDENTIFICATION</scope>
</reference>
<dbReference type="RefSeq" id="XP_073932241.1">
    <property type="nucleotide sequence ID" value="XM_074076140.1"/>
</dbReference>
<accession>A0AC58MS52</accession>
<evidence type="ECO:0000313" key="1">
    <source>
        <dbReference type="Proteomes" id="UP001732720"/>
    </source>
</evidence>